<dbReference type="InterPro" id="IPR000706">
    <property type="entry name" value="AGPR_type-1"/>
</dbReference>
<protein>
    <recommendedName>
        <fullName evidence="6">[LysW]-L-2-aminoadipate 6-phosphate reductase</fullName>
        <ecNumber evidence="6">1.2.1.103</ecNumber>
    </recommendedName>
</protein>
<keyword evidence="3 6" id="KW-0521">NADP</keyword>
<dbReference type="InterPro" id="IPR058924">
    <property type="entry name" value="AGPR_dimerisation_dom"/>
</dbReference>
<dbReference type="CDD" id="cd24151">
    <property type="entry name" value="AGPR_1_N_LysY"/>
    <property type="match status" value="1"/>
</dbReference>
<evidence type="ECO:0000256" key="5">
    <source>
        <dbReference type="ARBA" id="ARBA00023154"/>
    </source>
</evidence>
<dbReference type="NCBIfam" id="TIGR01850">
    <property type="entry name" value="argC"/>
    <property type="match status" value="1"/>
</dbReference>
<name>A0A3G8Y9S2_9DEIO</name>
<keyword evidence="1 6" id="KW-0963">Cytoplasm</keyword>
<accession>A0A3G8Y9S2</accession>
<comment type="function">
    <text evidence="6">Catalyzes the NADPH-dependent reduction of [LysW]-aminoadipate 6-phosphate to yield [LysW]-aminoadipate 6-semialdehyde.</text>
</comment>
<comment type="similarity">
    <text evidence="6">Belongs to the NAGSA dehydrogenase family. Type 1 subfamily. LysY sub-subfamily.</text>
</comment>
<dbReference type="HAMAP" id="MF_02083">
    <property type="entry name" value="LysY"/>
    <property type="match status" value="1"/>
</dbReference>
<comment type="pathway">
    <text evidence="6">Amino-acid biosynthesis; L-lysine biosynthesis via AAA pathway; L-lysine from L-alpha-aminoadipate (Thermus route): step 3/5.</text>
</comment>
<dbReference type="GO" id="GO:0070401">
    <property type="term" value="F:NADP+ binding"/>
    <property type="evidence" value="ECO:0007669"/>
    <property type="project" value="InterPro"/>
</dbReference>
<evidence type="ECO:0000256" key="7">
    <source>
        <dbReference type="PROSITE-ProRule" id="PRU10010"/>
    </source>
</evidence>
<dbReference type="UniPathway" id="UPA00033">
    <property type="reaction ID" value="UER00037"/>
</dbReference>
<evidence type="ECO:0000256" key="6">
    <source>
        <dbReference type="HAMAP-Rule" id="MF_02083"/>
    </source>
</evidence>
<dbReference type="InterPro" id="IPR050085">
    <property type="entry name" value="AGPR"/>
</dbReference>
<dbReference type="PROSITE" id="PS01224">
    <property type="entry name" value="ARGC"/>
    <property type="match status" value="1"/>
</dbReference>
<dbReference type="Proteomes" id="UP000276417">
    <property type="component" value="Chromosome 1"/>
</dbReference>
<dbReference type="SUPFAM" id="SSF51735">
    <property type="entry name" value="NAD(P)-binding Rossmann-fold domains"/>
    <property type="match status" value="1"/>
</dbReference>
<dbReference type="Pfam" id="PF01118">
    <property type="entry name" value="Semialdhyde_dh"/>
    <property type="match status" value="1"/>
</dbReference>
<sequence>MTSPAASGLPATEQLSVAIVGGSGYAGGEFLRLALSHPHLKVTQVTSERNAGMPVPLVHPNLRSLTNLKFRKLADLEAADVIVLALPHNSAAKQIETFEALGQVIIDLSADFRIKDPELYAQYYGEAHPAPQKLSEWVYGNPELHRGDLKGATRIACAGCFATSVILGLYPLLKLGTVLPKDIIATGLVGSSAAGASSSDASHHPEREGSLRVYKPVGHRHTAEAIQELPGRFPLHLTAISTPRVRGILTTIQTWLPDGYSERDVWGAYREIYAEEPFIRIVKMQKGIHRYPDPKLLDGTNFCDIGFELDVDTGRVVLMSAIDNLVKGTAGHAIQSLNIARGWDERAGLGFAGLHPA</sequence>
<dbReference type="GO" id="GO:0051287">
    <property type="term" value="F:NAD binding"/>
    <property type="evidence" value="ECO:0007669"/>
    <property type="project" value="InterPro"/>
</dbReference>
<dbReference type="GO" id="GO:0006526">
    <property type="term" value="P:L-arginine biosynthetic process"/>
    <property type="evidence" value="ECO:0007669"/>
    <property type="project" value="InterPro"/>
</dbReference>
<evidence type="ECO:0000313" key="9">
    <source>
        <dbReference type="EMBL" id="AZI42108.1"/>
    </source>
</evidence>
<comment type="subcellular location">
    <subcellularLocation>
        <location evidence="6">Cytoplasm</location>
    </subcellularLocation>
</comment>
<evidence type="ECO:0000256" key="3">
    <source>
        <dbReference type="ARBA" id="ARBA00022857"/>
    </source>
</evidence>
<gene>
    <name evidence="6" type="primary">lysY</name>
    <name evidence="9" type="ORF">EHF33_04575</name>
</gene>
<feature type="binding site" evidence="6">
    <location>
        <begin position="23"/>
        <end position="26"/>
    </location>
    <ligand>
        <name>NADP(+)</name>
        <dbReference type="ChEBI" id="CHEBI:58349"/>
    </ligand>
</feature>
<feature type="domain" description="Semialdehyde dehydrogenase NAD-binding" evidence="8">
    <location>
        <begin position="16"/>
        <end position="152"/>
    </location>
</feature>
<proteinExistence type="inferred from homology"/>
<dbReference type="SMART" id="SM00859">
    <property type="entry name" value="Semialdhyde_dh"/>
    <property type="match status" value="1"/>
</dbReference>
<dbReference type="CDD" id="cd23939">
    <property type="entry name" value="AGPR_1_C_LysY"/>
    <property type="match status" value="1"/>
</dbReference>
<dbReference type="InterPro" id="IPR036291">
    <property type="entry name" value="NAD(P)-bd_dom_sf"/>
</dbReference>
<dbReference type="AlphaFoldDB" id="A0A3G8Y9S2"/>
<dbReference type="Pfam" id="PF22698">
    <property type="entry name" value="Semialdhyde_dhC_1"/>
    <property type="match status" value="1"/>
</dbReference>
<dbReference type="InterPro" id="IPR000534">
    <property type="entry name" value="Semialdehyde_DH_NAD-bd"/>
</dbReference>
<feature type="active site" evidence="6 7">
    <location>
        <position position="160"/>
    </location>
</feature>
<keyword evidence="10" id="KW-1185">Reference proteome</keyword>
<dbReference type="GO" id="GO:0043870">
    <property type="term" value="F:N-acetyl-gamma-aminoadipyl-phosphate reductase activity"/>
    <property type="evidence" value="ECO:0007669"/>
    <property type="project" value="RHEA"/>
</dbReference>
<dbReference type="InterPro" id="IPR023013">
    <property type="entry name" value="AGPR_AS"/>
</dbReference>
<keyword evidence="4 6" id="KW-0560">Oxidoreductase</keyword>
<keyword evidence="5 6" id="KW-0457">Lysine biosynthesis</keyword>
<dbReference type="GO" id="GO:0005737">
    <property type="term" value="C:cytoplasm"/>
    <property type="evidence" value="ECO:0007669"/>
    <property type="project" value="UniProtKB-SubCell"/>
</dbReference>
<feature type="binding site" evidence="6">
    <location>
        <position position="324"/>
    </location>
    <ligand>
        <name>NADP(+)</name>
        <dbReference type="ChEBI" id="CHEBI:58349"/>
    </ligand>
</feature>
<dbReference type="EC" id="1.2.1.103" evidence="6"/>
<evidence type="ECO:0000259" key="8">
    <source>
        <dbReference type="SMART" id="SM00859"/>
    </source>
</evidence>
<dbReference type="RefSeq" id="WP_124868285.1">
    <property type="nucleotide sequence ID" value="NZ_CP034183.1"/>
</dbReference>
<keyword evidence="2 6" id="KW-0028">Amino-acid biosynthesis</keyword>
<dbReference type="Gene3D" id="3.30.360.10">
    <property type="entry name" value="Dihydrodipicolinate Reductase, domain 2"/>
    <property type="match status" value="1"/>
</dbReference>
<reference evidence="9 10" key="1">
    <citation type="submission" date="2018-11" db="EMBL/GenBank/DDBJ databases">
        <title>Deinococcus shelandsis sp. nov., isolated from South Shetland Islands soil of Antarctica.</title>
        <authorList>
            <person name="Tian J."/>
        </authorList>
    </citation>
    <scope>NUCLEOTIDE SEQUENCE [LARGE SCALE GENOMIC DNA]</scope>
    <source>
        <strain evidence="9 10">S14-83T</strain>
    </source>
</reference>
<dbReference type="KEGG" id="dph:EHF33_04575"/>
<dbReference type="PANTHER" id="PTHR32338:SF11">
    <property type="entry name" value="[LYSW]-L-2-AMINOADIPATE_[LYSW]-L-GLUTAMATE PHOSPHATE REDUCTASE-RELATED"/>
    <property type="match status" value="1"/>
</dbReference>
<evidence type="ECO:0000256" key="2">
    <source>
        <dbReference type="ARBA" id="ARBA00022605"/>
    </source>
</evidence>
<dbReference type="SUPFAM" id="SSF55347">
    <property type="entry name" value="Glyceraldehyde-3-phosphate dehydrogenase-like, C-terminal domain"/>
    <property type="match status" value="1"/>
</dbReference>
<evidence type="ECO:0000313" key="10">
    <source>
        <dbReference type="Proteomes" id="UP000276417"/>
    </source>
</evidence>
<dbReference type="GO" id="GO:0019878">
    <property type="term" value="P:lysine biosynthetic process via aminoadipic acid"/>
    <property type="evidence" value="ECO:0007669"/>
    <property type="project" value="UniProtKB-UniRule"/>
</dbReference>
<dbReference type="Gene3D" id="3.40.50.720">
    <property type="entry name" value="NAD(P)-binding Rossmann-like Domain"/>
    <property type="match status" value="1"/>
</dbReference>
<comment type="catalytic activity">
    <reaction evidence="6">
        <text>[amino-group carrier protein]-C-terminal-N-(1-carboxy-5-oxopentan-1-yl)-L-glutamine + phosphate + NADP(+) = [amino-group carrier protein]-C-terminal-N-(1-carboxy-5-phosphooxy-5-oxopentan-1-yl)-L-glutamine + NADPH + H(+)</text>
        <dbReference type="Rhea" id="RHEA:41948"/>
        <dbReference type="Rhea" id="RHEA-COMP:9712"/>
        <dbReference type="Rhea" id="RHEA-COMP:9714"/>
        <dbReference type="ChEBI" id="CHEBI:15378"/>
        <dbReference type="ChEBI" id="CHEBI:43474"/>
        <dbReference type="ChEBI" id="CHEBI:57783"/>
        <dbReference type="ChEBI" id="CHEBI:58349"/>
        <dbReference type="ChEBI" id="CHEBI:78499"/>
        <dbReference type="ChEBI" id="CHEBI:78501"/>
        <dbReference type="EC" id="1.2.1.103"/>
    </reaction>
</comment>
<dbReference type="GO" id="GO:0003942">
    <property type="term" value="F:N-acetyl-gamma-glutamyl-phosphate reductase activity"/>
    <property type="evidence" value="ECO:0007669"/>
    <property type="project" value="InterPro"/>
</dbReference>
<organism evidence="9 10">
    <name type="scientific">Deinococcus psychrotolerans</name>
    <dbReference type="NCBI Taxonomy" id="2489213"/>
    <lineage>
        <taxon>Bacteria</taxon>
        <taxon>Thermotogati</taxon>
        <taxon>Deinococcota</taxon>
        <taxon>Deinococci</taxon>
        <taxon>Deinococcales</taxon>
        <taxon>Deinococcaceae</taxon>
        <taxon>Deinococcus</taxon>
    </lineage>
</organism>
<evidence type="ECO:0000256" key="1">
    <source>
        <dbReference type="ARBA" id="ARBA00022490"/>
    </source>
</evidence>
<dbReference type="HAMAP" id="MF_00150">
    <property type="entry name" value="ArgC_type1"/>
    <property type="match status" value="1"/>
</dbReference>
<evidence type="ECO:0000256" key="4">
    <source>
        <dbReference type="ARBA" id="ARBA00023002"/>
    </source>
</evidence>
<dbReference type="OrthoDB" id="9801289at2"/>
<comment type="caution">
    <text evidence="6">Lacks conserved residue(s) required for the propagation of feature annotation.</text>
</comment>
<dbReference type="PANTHER" id="PTHR32338">
    <property type="entry name" value="N-ACETYL-GAMMA-GLUTAMYL-PHOSPHATE REDUCTASE, CHLOROPLASTIC-RELATED-RELATED"/>
    <property type="match status" value="1"/>
</dbReference>
<dbReference type="InterPro" id="IPR037535">
    <property type="entry name" value="LysY"/>
</dbReference>
<dbReference type="EMBL" id="CP034183">
    <property type="protein sequence ID" value="AZI42108.1"/>
    <property type="molecule type" value="Genomic_DNA"/>
</dbReference>